<keyword evidence="1" id="KW-0732">Signal</keyword>
<dbReference type="Proteomes" id="UP001497382">
    <property type="component" value="Unassembled WGS sequence"/>
</dbReference>
<dbReference type="NCBIfam" id="NF040941">
    <property type="entry name" value="GGGWT_bact"/>
    <property type="match status" value="1"/>
</dbReference>
<dbReference type="Pfam" id="PF00147">
    <property type="entry name" value="Fibrinogen_C"/>
    <property type="match status" value="1"/>
</dbReference>
<gene>
    <name evidence="3" type="ORF">LARSCL_LOCUS5413</name>
</gene>
<evidence type="ECO:0000259" key="2">
    <source>
        <dbReference type="PROSITE" id="PS51406"/>
    </source>
</evidence>
<proteinExistence type="predicted"/>
<name>A0AAV1ZGL7_9ARAC</name>
<evidence type="ECO:0000256" key="1">
    <source>
        <dbReference type="SAM" id="SignalP"/>
    </source>
</evidence>
<comment type="caution">
    <text evidence="3">The sequence shown here is derived from an EMBL/GenBank/DDBJ whole genome shotgun (WGS) entry which is preliminary data.</text>
</comment>
<dbReference type="PROSITE" id="PS51406">
    <property type="entry name" value="FIBRINOGEN_C_2"/>
    <property type="match status" value="1"/>
</dbReference>
<feature type="signal peptide" evidence="1">
    <location>
        <begin position="1"/>
        <end position="23"/>
    </location>
</feature>
<keyword evidence="4" id="KW-1185">Reference proteome</keyword>
<accession>A0AAV1ZGL7</accession>
<protein>
    <recommendedName>
        <fullName evidence="2">Fibrinogen C-terminal domain-containing protein</fullName>
    </recommendedName>
</protein>
<dbReference type="SUPFAM" id="SSF56496">
    <property type="entry name" value="Fibrinogen C-terminal domain-like"/>
    <property type="match status" value="1"/>
</dbReference>
<dbReference type="AlphaFoldDB" id="A0AAV1ZGL7"/>
<dbReference type="InterPro" id="IPR036056">
    <property type="entry name" value="Fibrinogen-like_C"/>
</dbReference>
<dbReference type="GO" id="GO:0005615">
    <property type="term" value="C:extracellular space"/>
    <property type="evidence" value="ECO:0007669"/>
    <property type="project" value="TreeGrafter"/>
</dbReference>
<dbReference type="InterPro" id="IPR014716">
    <property type="entry name" value="Fibrinogen_a/b/g_C_1"/>
</dbReference>
<dbReference type="InterPro" id="IPR002181">
    <property type="entry name" value="Fibrinogen_a/b/g_C_dom"/>
</dbReference>
<feature type="chain" id="PRO_5043460848" description="Fibrinogen C-terminal domain-containing protein" evidence="1">
    <location>
        <begin position="24"/>
        <end position="311"/>
    </location>
</feature>
<dbReference type="SMART" id="SM00186">
    <property type="entry name" value="FBG"/>
    <property type="match status" value="1"/>
</dbReference>
<dbReference type="CDD" id="cd00087">
    <property type="entry name" value="FReD"/>
    <property type="match status" value="1"/>
</dbReference>
<dbReference type="EMBL" id="CAXIEN010000050">
    <property type="protein sequence ID" value="CAL1270640.1"/>
    <property type="molecule type" value="Genomic_DNA"/>
</dbReference>
<dbReference type="Gene3D" id="3.90.215.10">
    <property type="entry name" value="Gamma Fibrinogen, chain A, domain 1"/>
    <property type="match status" value="1"/>
</dbReference>
<evidence type="ECO:0000313" key="3">
    <source>
        <dbReference type="EMBL" id="CAL1270640.1"/>
    </source>
</evidence>
<feature type="domain" description="Fibrinogen C-terminal" evidence="2">
    <location>
        <begin position="96"/>
        <end position="311"/>
    </location>
</feature>
<dbReference type="PANTHER" id="PTHR19143">
    <property type="entry name" value="FIBRINOGEN/TENASCIN/ANGIOPOEITIN"/>
    <property type="match status" value="1"/>
</dbReference>
<reference evidence="3 4" key="1">
    <citation type="submission" date="2024-04" db="EMBL/GenBank/DDBJ databases">
        <authorList>
            <person name="Rising A."/>
            <person name="Reimegard J."/>
            <person name="Sonavane S."/>
            <person name="Akerstrom W."/>
            <person name="Nylinder S."/>
            <person name="Hedman E."/>
            <person name="Kallberg Y."/>
        </authorList>
    </citation>
    <scope>NUCLEOTIDE SEQUENCE [LARGE SCALE GENOMIC DNA]</scope>
</reference>
<dbReference type="InterPro" id="IPR050373">
    <property type="entry name" value="Fibrinogen_C-term_domain"/>
</dbReference>
<organism evidence="3 4">
    <name type="scientific">Larinioides sclopetarius</name>
    <dbReference type="NCBI Taxonomy" id="280406"/>
    <lineage>
        <taxon>Eukaryota</taxon>
        <taxon>Metazoa</taxon>
        <taxon>Ecdysozoa</taxon>
        <taxon>Arthropoda</taxon>
        <taxon>Chelicerata</taxon>
        <taxon>Arachnida</taxon>
        <taxon>Araneae</taxon>
        <taxon>Araneomorphae</taxon>
        <taxon>Entelegynae</taxon>
        <taxon>Araneoidea</taxon>
        <taxon>Araneidae</taxon>
        <taxon>Larinioides</taxon>
    </lineage>
</organism>
<evidence type="ECO:0000313" key="4">
    <source>
        <dbReference type="Proteomes" id="UP001497382"/>
    </source>
</evidence>
<sequence length="311" mass="36110">MLKFLKNGVFLLILLSASHLSQANELYKEEIAKGILILANSCISKSIAHLQNCDVEGFKTNDSEGFDRETTLRYLVISQNYIKDFNRTIFPICDNSKLYDKPADCSEVLANGNTQNGLYSIWPRSRLANGKPVMVYCDMETDGGGWTVIQRRGNFSSQQNFYQDWEQYKTGFGDKEKDFWLGNDYIHALTNQAENEIRFDLQDANGERGFAKYSEFWIDNEDSSYALHIRNYTGNVGDTMKHHNNMKFSTKDKGSTQFARFYEGGWWYNDWAHSNLNGRFQPGRDSIENIHWWYWRQNKGLAGVEIKVRPR</sequence>